<dbReference type="Pfam" id="PF07992">
    <property type="entry name" value="Pyr_redox_2"/>
    <property type="match status" value="1"/>
</dbReference>
<dbReference type="Gene3D" id="3.50.50.100">
    <property type="match status" value="1"/>
</dbReference>
<dbReference type="PANTHER" id="PTHR43735">
    <property type="entry name" value="APOPTOSIS-INDUCING FACTOR 1"/>
    <property type="match status" value="1"/>
</dbReference>
<dbReference type="SUPFAM" id="SSF51905">
    <property type="entry name" value="FAD/NAD(P)-binding domain"/>
    <property type="match status" value="1"/>
</dbReference>
<evidence type="ECO:0000313" key="7">
    <source>
        <dbReference type="Proteomes" id="UP001610335"/>
    </source>
</evidence>
<dbReference type="Proteomes" id="UP001610335">
    <property type="component" value="Unassembled WGS sequence"/>
</dbReference>
<feature type="domain" description="FAD/NAD(P)-binding" evidence="5">
    <location>
        <begin position="6"/>
        <end position="316"/>
    </location>
</feature>
<evidence type="ECO:0000256" key="2">
    <source>
        <dbReference type="ARBA" id="ARBA00022630"/>
    </source>
</evidence>
<gene>
    <name evidence="6" type="ORF">BDW59DRAFT_179510</name>
</gene>
<keyword evidence="2" id="KW-0285">Flavoprotein</keyword>
<dbReference type="PANTHER" id="PTHR43735:SF3">
    <property type="entry name" value="FERROPTOSIS SUPPRESSOR PROTEIN 1"/>
    <property type="match status" value="1"/>
</dbReference>
<dbReference type="InterPro" id="IPR023753">
    <property type="entry name" value="FAD/NAD-binding_dom"/>
</dbReference>
<evidence type="ECO:0000313" key="6">
    <source>
        <dbReference type="EMBL" id="KAL2833890.1"/>
    </source>
</evidence>
<dbReference type="InterPro" id="IPR036188">
    <property type="entry name" value="FAD/NAD-bd_sf"/>
</dbReference>
<evidence type="ECO:0000256" key="4">
    <source>
        <dbReference type="ARBA" id="ARBA00023002"/>
    </source>
</evidence>
<comment type="caution">
    <text evidence="6">The sequence shown here is derived from an EMBL/GenBank/DDBJ whole genome shotgun (WGS) entry which is preliminary data.</text>
</comment>
<keyword evidence="4" id="KW-0560">Oxidoreductase</keyword>
<name>A0ABR4J1I3_9EURO</name>
<keyword evidence="7" id="KW-1185">Reference proteome</keyword>
<reference evidence="6 7" key="1">
    <citation type="submission" date="2024-07" db="EMBL/GenBank/DDBJ databases">
        <title>Section-level genome sequencing and comparative genomics of Aspergillus sections Usti and Cavernicolus.</title>
        <authorList>
            <consortium name="Lawrence Berkeley National Laboratory"/>
            <person name="Nybo J.L."/>
            <person name="Vesth T.C."/>
            <person name="Theobald S."/>
            <person name="Frisvad J.C."/>
            <person name="Larsen T.O."/>
            <person name="Kjaerboelling I."/>
            <person name="Rothschild-Mancinelli K."/>
            <person name="Lyhne E.K."/>
            <person name="Kogle M.E."/>
            <person name="Barry K."/>
            <person name="Clum A."/>
            <person name="Na H."/>
            <person name="Ledsgaard L."/>
            <person name="Lin J."/>
            <person name="Lipzen A."/>
            <person name="Kuo A."/>
            <person name="Riley R."/>
            <person name="Mondo S."/>
            <person name="LaButti K."/>
            <person name="Haridas S."/>
            <person name="Pangalinan J."/>
            <person name="Salamov A.A."/>
            <person name="Simmons B.A."/>
            <person name="Magnuson J.K."/>
            <person name="Chen J."/>
            <person name="Drula E."/>
            <person name="Henrissat B."/>
            <person name="Wiebenga A."/>
            <person name="Lubbers R.J."/>
            <person name="Gomes A.C."/>
            <person name="Makela M.R."/>
            <person name="Stajich J."/>
            <person name="Grigoriev I.V."/>
            <person name="Mortensen U.H."/>
            <person name="De vries R.P."/>
            <person name="Baker S.E."/>
            <person name="Andersen M.R."/>
        </authorList>
    </citation>
    <scope>NUCLEOTIDE SEQUENCE [LARGE SCALE GENOMIC DNA]</scope>
    <source>
        <strain evidence="6 7">CBS 600.67</strain>
    </source>
</reference>
<protein>
    <recommendedName>
        <fullName evidence="5">FAD/NAD(P)-binding domain-containing protein</fullName>
    </recommendedName>
</protein>
<evidence type="ECO:0000259" key="5">
    <source>
        <dbReference type="Pfam" id="PF07992"/>
    </source>
</evidence>
<dbReference type="PRINTS" id="PR00469">
    <property type="entry name" value="PNDRDTASEII"/>
</dbReference>
<comment type="similarity">
    <text evidence="1">Belongs to the FAD-dependent oxidoreductase family.</text>
</comment>
<accession>A0ABR4J1I3</accession>
<organism evidence="6 7">
    <name type="scientific">Aspergillus cavernicola</name>
    <dbReference type="NCBI Taxonomy" id="176166"/>
    <lineage>
        <taxon>Eukaryota</taxon>
        <taxon>Fungi</taxon>
        <taxon>Dikarya</taxon>
        <taxon>Ascomycota</taxon>
        <taxon>Pezizomycotina</taxon>
        <taxon>Eurotiomycetes</taxon>
        <taxon>Eurotiomycetidae</taxon>
        <taxon>Eurotiales</taxon>
        <taxon>Aspergillaceae</taxon>
        <taxon>Aspergillus</taxon>
        <taxon>Aspergillus subgen. Nidulantes</taxon>
    </lineage>
</organism>
<dbReference type="PRINTS" id="PR00368">
    <property type="entry name" value="FADPNR"/>
</dbReference>
<keyword evidence="3" id="KW-0274">FAD</keyword>
<proteinExistence type="inferred from homology"/>
<evidence type="ECO:0000256" key="1">
    <source>
        <dbReference type="ARBA" id="ARBA00006442"/>
    </source>
</evidence>
<sequence>MSDTQKDIIILGGSYAGTSVAHYTLKHILPTLPSPESYRVTIVSPSTEVICRPACPRALVSDEYFDQTKLFVDLQEQFAQYGTKFRFIHAHATGLDTEGRVATVTLVGDGSQLKLDYHALVIATGSSTPSPLLSLNGGGRDALKENWKTFRASLATAKSIVIAGGGATGIETAGELGEHLNGRAGFLSSKLDKPKVQITVVTSAKDILPVLRPAIGQAAEGYLAKVGVDVIKGVKVESVSPSEAGGSEITAKSEVKLSNGKTLSADLYIPAYGTTPNTAFVDSSLRVQDGRVDTNPETLRVDKAGPRVYAAGDASNYARPAVHILMEAIPVLAANLKRDLLQAAGKTPPSDDRIFKADESETHLVPIGRSKGVGAAKGFKMPSFFVWLIKGRDYWVSMTGNTWTGQQWAKET</sequence>
<dbReference type="EMBL" id="JBFXLS010000003">
    <property type="protein sequence ID" value="KAL2833890.1"/>
    <property type="molecule type" value="Genomic_DNA"/>
</dbReference>
<evidence type="ECO:0000256" key="3">
    <source>
        <dbReference type="ARBA" id="ARBA00022827"/>
    </source>
</evidence>